<dbReference type="HAMAP" id="MF_01367">
    <property type="entry name" value="Ribosomal_uL14"/>
    <property type="match status" value="1"/>
</dbReference>
<dbReference type="SUPFAM" id="SSF50193">
    <property type="entry name" value="Ribosomal protein L14"/>
    <property type="match status" value="1"/>
</dbReference>
<evidence type="ECO:0000256" key="2">
    <source>
        <dbReference type="ARBA" id="ARBA00023274"/>
    </source>
</evidence>
<name>A0A0G1KV33_9BACT</name>
<dbReference type="EMBL" id="LCIR01000003">
    <property type="protein sequence ID" value="KKT60172.1"/>
    <property type="molecule type" value="Genomic_DNA"/>
</dbReference>
<dbReference type="PROSITE" id="PS00049">
    <property type="entry name" value="RIBOSOMAL_L14"/>
    <property type="match status" value="1"/>
</dbReference>
<evidence type="ECO:0000256" key="1">
    <source>
        <dbReference type="ARBA" id="ARBA00022980"/>
    </source>
</evidence>
<protein>
    <recommendedName>
        <fullName evidence="3">Large ribosomal subunit protein uL14</fullName>
    </recommendedName>
</protein>
<organism evidence="6 7">
    <name type="scientific">Candidatus Giovannonibacteria bacterium GW2011_GWA1_44_25</name>
    <dbReference type="NCBI Taxonomy" id="1618645"/>
    <lineage>
        <taxon>Bacteria</taxon>
        <taxon>Candidatus Giovannoniibacteriota</taxon>
    </lineage>
</organism>
<proteinExistence type="inferred from homology"/>
<dbReference type="GO" id="GO:0006412">
    <property type="term" value="P:translation"/>
    <property type="evidence" value="ECO:0007669"/>
    <property type="project" value="UniProtKB-UniRule"/>
</dbReference>
<keyword evidence="3 5" id="KW-0694">RNA-binding</keyword>
<keyword evidence="2 3" id="KW-0687">Ribonucleoprotein</keyword>
<dbReference type="SMART" id="SM01374">
    <property type="entry name" value="Ribosomal_L14"/>
    <property type="match status" value="1"/>
</dbReference>
<dbReference type="InterPro" id="IPR019972">
    <property type="entry name" value="Ribosomal_uL14_CS"/>
</dbReference>
<dbReference type="InterPro" id="IPR000218">
    <property type="entry name" value="Ribosomal_uL14"/>
</dbReference>
<dbReference type="CDD" id="cd00337">
    <property type="entry name" value="Ribosomal_uL14"/>
    <property type="match status" value="1"/>
</dbReference>
<dbReference type="GO" id="GO:0003735">
    <property type="term" value="F:structural constituent of ribosome"/>
    <property type="evidence" value="ECO:0007669"/>
    <property type="project" value="InterPro"/>
</dbReference>
<dbReference type="PATRIC" id="fig|1618645.3.peg.291"/>
<evidence type="ECO:0000256" key="5">
    <source>
        <dbReference type="RuleBase" id="RU003950"/>
    </source>
</evidence>
<dbReference type="PANTHER" id="PTHR11761">
    <property type="entry name" value="50S/60S RIBOSOMAL PROTEIN L14/L23"/>
    <property type="match status" value="1"/>
</dbReference>
<dbReference type="AlphaFoldDB" id="A0A0G1KV33"/>
<keyword evidence="1 3" id="KW-0689">Ribosomal protein</keyword>
<dbReference type="NCBIfam" id="TIGR01067">
    <property type="entry name" value="rplN_bact"/>
    <property type="match status" value="1"/>
</dbReference>
<comment type="subunit">
    <text evidence="3">Part of the 50S ribosomal subunit. Forms a cluster with proteins L3 and L19. In the 70S ribosome, L14 and L19 interact and together make contacts with the 16S rRNA in bridges B5 and B8.</text>
</comment>
<sequence length="121" mass="13457">MIQHRTMLNVADNSGAKLVQCIKVLGGTRRRYAGIGDVVTVAVKIAEPRKIVKRKEVHRALVVRQKNVLRRADGSYIRFDDNAVVILDGKEPKGGRIFGPIPREIKEKGFVKIASLAEELV</sequence>
<dbReference type="Proteomes" id="UP000034087">
    <property type="component" value="Unassembled WGS sequence"/>
</dbReference>
<dbReference type="PANTHER" id="PTHR11761:SF3">
    <property type="entry name" value="LARGE RIBOSOMAL SUBUNIT PROTEIN UL14M"/>
    <property type="match status" value="1"/>
</dbReference>
<comment type="caution">
    <text evidence="6">The sequence shown here is derived from an EMBL/GenBank/DDBJ whole genome shotgun (WGS) entry which is preliminary data.</text>
</comment>
<dbReference type="GO" id="GO:0070180">
    <property type="term" value="F:large ribosomal subunit rRNA binding"/>
    <property type="evidence" value="ECO:0007669"/>
    <property type="project" value="TreeGrafter"/>
</dbReference>
<dbReference type="InterPro" id="IPR005745">
    <property type="entry name" value="Ribosomal_uL14_bac-type"/>
</dbReference>
<dbReference type="Pfam" id="PF00238">
    <property type="entry name" value="Ribosomal_L14"/>
    <property type="match status" value="1"/>
</dbReference>
<dbReference type="GO" id="GO:0022625">
    <property type="term" value="C:cytosolic large ribosomal subunit"/>
    <property type="evidence" value="ECO:0007669"/>
    <property type="project" value="TreeGrafter"/>
</dbReference>
<reference evidence="6 7" key="1">
    <citation type="journal article" date="2015" name="Nature">
        <title>rRNA introns, odd ribosomes, and small enigmatic genomes across a large radiation of phyla.</title>
        <authorList>
            <person name="Brown C.T."/>
            <person name="Hug L.A."/>
            <person name="Thomas B.C."/>
            <person name="Sharon I."/>
            <person name="Castelle C.J."/>
            <person name="Singh A."/>
            <person name="Wilkins M.J."/>
            <person name="Williams K.H."/>
            <person name="Banfield J.F."/>
        </authorList>
    </citation>
    <scope>NUCLEOTIDE SEQUENCE [LARGE SCALE GENOMIC DNA]</scope>
</reference>
<evidence type="ECO:0000256" key="3">
    <source>
        <dbReference type="HAMAP-Rule" id="MF_01367"/>
    </source>
</evidence>
<evidence type="ECO:0000256" key="4">
    <source>
        <dbReference type="RuleBase" id="RU003949"/>
    </source>
</evidence>
<keyword evidence="3 5" id="KW-0699">rRNA-binding</keyword>
<dbReference type="Gene3D" id="2.40.150.20">
    <property type="entry name" value="Ribosomal protein L14"/>
    <property type="match status" value="1"/>
</dbReference>
<evidence type="ECO:0000313" key="7">
    <source>
        <dbReference type="Proteomes" id="UP000034087"/>
    </source>
</evidence>
<dbReference type="InterPro" id="IPR036853">
    <property type="entry name" value="Ribosomal_uL14_sf"/>
</dbReference>
<comment type="function">
    <text evidence="3 5">Binds to 23S rRNA. Forms part of two intersubunit bridges in the 70S ribosome.</text>
</comment>
<comment type="similarity">
    <text evidence="3 4">Belongs to the universal ribosomal protein uL14 family.</text>
</comment>
<evidence type="ECO:0000313" key="6">
    <source>
        <dbReference type="EMBL" id="KKT60172.1"/>
    </source>
</evidence>
<accession>A0A0G1KV33</accession>
<gene>
    <name evidence="3" type="primary">rplN</name>
    <name evidence="6" type="ORF">UW53_C0003G0083</name>
</gene>